<feature type="transmembrane region" description="Helical" evidence="1">
    <location>
        <begin position="38"/>
        <end position="54"/>
    </location>
</feature>
<evidence type="ECO:0000256" key="1">
    <source>
        <dbReference type="SAM" id="Phobius"/>
    </source>
</evidence>
<accession>A0A831XGZ9</accession>
<name>A0A831XGZ9_9DEIN</name>
<feature type="transmembrane region" description="Helical" evidence="1">
    <location>
        <begin position="66"/>
        <end position="89"/>
    </location>
</feature>
<dbReference type="EMBL" id="DSHZ01000295">
    <property type="protein sequence ID" value="HEO42412.1"/>
    <property type="molecule type" value="Genomic_DNA"/>
</dbReference>
<protein>
    <submittedName>
        <fullName evidence="2">Uncharacterized protein</fullName>
    </submittedName>
</protein>
<sequence>MVALGGMRGLFLLPWGLCLLGLAPLAWFTPLGQVDRGLGLVAAALLLAGAGSLYSRFPLAFPVQLALVLGLGLLAFQLALEGALLLTGLEAPGTVALGGVLGALAFGAAFFLGTGREAPLLPPLPGVGSLEDLRRMAGALEGLALRRPLILIYLGTETPPGRLQEELRRGDLAFRLKEGYLLVLQGSRPEDAAGLLRRLKERFPLSTYAVERWQGGSLERVLARLEAEALLQS</sequence>
<reference evidence="2" key="1">
    <citation type="journal article" date="2020" name="mSystems">
        <title>Genome- and Community-Level Interaction Insights into Carbon Utilization and Element Cycling Functions of Hydrothermarchaeota in Hydrothermal Sediment.</title>
        <authorList>
            <person name="Zhou Z."/>
            <person name="Liu Y."/>
            <person name="Xu W."/>
            <person name="Pan J."/>
            <person name="Luo Z.H."/>
            <person name="Li M."/>
        </authorList>
    </citation>
    <scope>NUCLEOTIDE SEQUENCE [LARGE SCALE GENOMIC DNA]</scope>
    <source>
        <strain evidence="2">SpSt-189</strain>
    </source>
</reference>
<keyword evidence="1" id="KW-0472">Membrane</keyword>
<keyword evidence="1" id="KW-1133">Transmembrane helix</keyword>
<feature type="transmembrane region" description="Helical" evidence="1">
    <location>
        <begin position="95"/>
        <end position="113"/>
    </location>
</feature>
<organism evidence="2">
    <name type="scientific">Thermus islandicus</name>
    <dbReference type="NCBI Taxonomy" id="540988"/>
    <lineage>
        <taxon>Bacteria</taxon>
        <taxon>Thermotogati</taxon>
        <taxon>Deinococcota</taxon>
        <taxon>Deinococci</taxon>
        <taxon>Thermales</taxon>
        <taxon>Thermaceae</taxon>
        <taxon>Thermus</taxon>
    </lineage>
</organism>
<gene>
    <name evidence="2" type="ORF">ENP09_05995</name>
</gene>
<proteinExistence type="predicted"/>
<keyword evidence="1" id="KW-0812">Transmembrane</keyword>
<comment type="caution">
    <text evidence="2">The sequence shown here is derived from an EMBL/GenBank/DDBJ whole genome shotgun (WGS) entry which is preliminary data.</text>
</comment>
<dbReference type="AlphaFoldDB" id="A0A831XGZ9"/>
<evidence type="ECO:0000313" key="2">
    <source>
        <dbReference type="EMBL" id="HEO42412.1"/>
    </source>
</evidence>